<feature type="compositionally biased region" description="Basic and acidic residues" evidence="1">
    <location>
        <begin position="35"/>
        <end position="48"/>
    </location>
</feature>
<evidence type="ECO:0000256" key="1">
    <source>
        <dbReference type="SAM" id="MobiDB-lite"/>
    </source>
</evidence>
<keyword evidence="3" id="KW-1185">Reference proteome</keyword>
<sequence length="77" mass="8561">MFINVSRERARSAARGWAVAGWPVVDASVTVDGYREGLLGRRDGEGGRPRKSQSLSRGHEETGNAIESQRRHSWDQP</sequence>
<protein>
    <submittedName>
        <fullName evidence="2">Uncharacterized protein</fullName>
    </submittedName>
</protein>
<reference evidence="2 3" key="1">
    <citation type="submission" date="2022-12" db="EMBL/GenBank/DDBJ databases">
        <title>Sphingomonas abieness sp. nov., an endophytic bacterium isolated from Abies koreana.</title>
        <authorList>
            <person name="Jiang L."/>
            <person name="Lee J."/>
        </authorList>
    </citation>
    <scope>NUCLEOTIDE SEQUENCE [LARGE SCALE GENOMIC DNA]</scope>
    <source>
        <strain evidence="3">PAMB 00755</strain>
    </source>
</reference>
<dbReference type="EMBL" id="CP115174">
    <property type="protein sequence ID" value="WBO21323.1"/>
    <property type="molecule type" value="Genomic_DNA"/>
</dbReference>
<dbReference type="RefSeq" id="WP_270075972.1">
    <property type="nucleotide sequence ID" value="NZ_CP115174.1"/>
</dbReference>
<evidence type="ECO:0000313" key="3">
    <source>
        <dbReference type="Proteomes" id="UP001210865"/>
    </source>
</evidence>
<evidence type="ECO:0000313" key="2">
    <source>
        <dbReference type="EMBL" id="WBO21323.1"/>
    </source>
</evidence>
<gene>
    <name evidence="2" type="ORF">PBT88_14160</name>
</gene>
<dbReference type="Proteomes" id="UP001210865">
    <property type="component" value="Chromosome"/>
</dbReference>
<organism evidence="2 3">
    <name type="scientific">Sphingomonas abietis</name>
    <dbReference type="NCBI Taxonomy" id="3012344"/>
    <lineage>
        <taxon>Bacteria</taxon>
        <taxon>Pseudomonadati</taxon>
        <taxon>Pseudomonadota</taxon>
        <taxon>Alphaproteobacteria</taxon>
        <taxon>Sphingomonadales</taxon>
        <taxon>Sphingomonadaceae</taxon>
        <taxon>Sphingomonas</taxon>
    </lineage>
</organism>
<name>A0ABY7NIL0_9SPHN</name>
<accession>A0ABY7NIL0</accession>
<feature type="compositionally biased region" description="Basic and acidic residues" evidence="1">
    <location>
        <begin position="57"/>
        <end position="77"/>
    </location>
</feature>
<proteinExistence type="predicted"/>
<feature type="region of interest" description="Disordered" evidence="1">
    <location>
        <begin position="35"/>
        <end position="77"/>
    </location>
</feature>